<keyword evidence="2" id="KW-1185">Reference proteome</keyword>
<name>A0ABW8YYW2_9FLAO</name>
<organism evidence="1 2">
    <name type="scientific">Flavobacterium rhizosphaerae</name>
    <dbReference type="NCBI Taxonomy" id="3163298"/>
    <lineage>
        <taxon>Bacteria</taxon>
        <taxon>Pseudomonadati</taxon>
        <taxon>Bacteroidota</taxon>
        <taxon>Flavobacteriia</taxon>
        <taxon>Flavobacteriales</taxon>
        <taxon>Flavobacteriaceae</taxon>
        <taxon>Flavobacterium</taxon>
    </lineage>
</organism>
<dbReference type="RefSeq" id="WP_408085782.1">
    <property type="nucleotide sequence ID" value="NZ_JBELPZ010000017.1"/>
</dbReference>
<accession>A0ABW8YYW2</accession>
<comment type="caution">
    <text evidence="1">The sequence shown here is derived from an EMBL/GenBank/DDBJ whole genome shotgun (WGS) entry which is preliminary data.</text>
</comment>
<evidence type="ECO:0000313" key="2">
    <source>
        <dbReference type="Proteomes" id="UP001629156"/>
    </source>
</evidence>
<dbReference type="Proteomes" id="UP001629156">
    <property type="component" value="Unassembled WGS sequence"/>
</dbReference>
<proteinExistence type="predicted"/>
<protein>
    <submittedName>
        <fullName evidence="1">Uncharacterized protein</fullName>
    </submittedName>
</protein>
<evidence type="ECO:0000313" key="1">
    <source>
        <dbReference type="EMBL" id="MFL9845501.1"/>
    </source>
</evidence>
<sequence length="178" mass="21343">MNSNHIVVKNINEDDLQNILMNIANLYSDTEYVDGIQLYREKQKYDSFLILFTNQPDFERFNYFTNYIKYPEGYENLSHSVRGFFKVSDVRKQYDFNVGEWLMVYVSKNDKEYDNVNIVNCENKTYLFDFGGKIKKLNVIEESYKLIPIDINSFHHIIDIIPGKVAGRMETKPWWKFW</sequence>
<dbReference type="EMBL" id="JBELPZ010000017">
    <property type="protein sequence ID" value="MFL9845501.1"/>
    <property type="molecule type" value="Genomic_DNA"/>
</dbReference>
<reference evidence="1 2" key="1">
    <citation type="submission" date="2024-06" db="EMBL/GenBank/DDBJ databases">
        <authorList>
            <person name="Kaempfer P."/>
            <person name="Viver T."/>
        </authorList>
    </citation>
    <scope>NUCLEOTIDE SEQUENCE [LARGE SCALE GENOMIC DNA]</scope>
    <source>
        <strain evidence="1 2">ST-119</strain>
    </source>
</reference>
<gene>
    <name evidence="1" type="ORF">ABS766_13825</name>
</gene>